<evidence type="ECO:0000259" key="5">
    <source>
        <dbReference type="Pfam" id="PF04542"/>
    </source>
</evidence>
<feature type="domain" description="RNA polymerase sigma-70 region 2" evidence="5">
    <location>
        <begin position="16"/>
        <end position="79"/>
    </location>
</feature>
<evidence type="ECO:0000256" key="1">
    <source>
        <dbReference type="ARBA" id="ARBA00010641"/>
    </source>
</evidence>
<evidence type="ECO:0000256" key="4">
    <source>
        <dbReference type="ARBA" id="ARBA00023163"/>
    </source>
</evidence>
<evidence type="ECO:0000313" key="8">
    <source>
        <dbReference type="Proteomes" id="UP000308196"/>
    </source>
</evidence>
<dbReference type="PANTHER" id="PTHR43133:SF46">
    <property type="entry name" value="RNA POLYMERASE SIGMA-70 FACTOR ECF SUBFAMILY"/>
    <property type="match status" value="1"/>
</dbReference>
<protein>
    <submittedName>
        <fullName evidence="7">Sigma-K factor</fullName>
    </submittedName>
</protein>
<evidence type="ECO:0000256" key="3">
    <source>
        <dbReference type="ARBA" id="ARBA00023082"/>
    </source>
</evidence>
<dbReference type="EMBL" id="LR590484">
    <property type="protein sequence ID" value="VTR34367.1"/>
    <property type="molecule type" value="Genomic_DNA"/>
</dbReference>
<dbReference type="InterPro" id="IPR014284">
    <property type="entry name" value="RNA_pol_sigma-70_dom"/>
</dbReference>
<comment type="similarity">
    <text evidence="1">Belongs to the sigma-70 factor family. ECF subfamily.</text>
</comment>
<dbReference type="InterPro" id="IPR039425">
    <property type="entry name" value="RNA_pol_sigma-70-like"/>
</dbReference>
<gene>
    <name evidence="7" type="primary">sigK_1</name>
    <name evidence="7" type="ORF">NCTC11429_01318</name>
</gene>
<evidence type="ECO:0000313" key="7">
    <source>
        <dbReference type="EMBL" id="VTR34367.1"/>
    </source>
</evidence>
<accession>A0A4U9UNE7</accession>
<dbReference type="InterPro" id="IPR013325">
    <property type="entry name" value="RNA_pol_sigma_r2"/>
</dbReference>
<dbReference type="PANTHER" id="PTHR43133">
    <property type="entry name" value="RNA POLYMERASE ECF-TYPE SIGMA FACTO"/>
    <property type="match status" value="1"/>
</dbReference>
<dbReference type="InterPro" id="IPR007627">
    <property type="entry name" value="RNA_pol_sigma70_r2"/>
</dbReference>
<dbReference type="SUPFAM" id="SSF88659">
    <property type="entry name" value="Sigma3 and sigma4 domains of RNA polymerase sigma factors"/>
    <property type="match status" value="1"/>
</dbReference>
<dbReference type="Gene3D" id="1.10.1740.10">
    <property type="match status" value="1"/>
</dbReference>
<dbReference type="InterPro" id="IPR013324">
    <property type="entry name" value="RNA_pol_sigma_r3/r4-like"/>
</dbReference>
<dbReference type="InterPro" id="IPR036388">
    <property type="entry name" value="WH-like_DNA-bd_sf"/>
</dbReference>
<dbReference type="Gene3D" id="1.10.10.10">
    <property type="entry name" value="Winged helix-like DNA-binding domain superfamily/Winged helix DNA-binding domain"/>
    <property type="match status" value="1"/>
</dbReference>
<dbReference type="Pfam" id="PF04542">
    <property type="entry name" value="Sigma70_r2"/>
    <property type="match status" value="1"/>
</dbReference>
<dbReference type="SUPFAM" id="SSF88946">
    <property type="entry name" value="Sigma2 domain of RNA polymerase sigma factors"/>
    <property type="match status" value="1"/>
</dbReference>
<sequence length="176" mass="20697">METDLSLNARKFEEYFDRWSPKVYQYALHKTRSSYLAEETVQRVFIKLWHNMCHKNVEASIESQLFCITRTTVIDLVKAEYHRNKLLQCQPAPILQYSPQEDYQAKQLASGLQQIVETLPYRRRQIFMLSRFSQLSHKEIAQKLSISTKTVENQLALALKTIRKALFIGILMLTNL</sequence>
<dbReference type="GeneID" id="78462088"/>
<dbReference type="GO" id="GO:0016987">
    <property type="term" value="F:sigma factor activity"/>
    <property type="evidence" value="ECO:0007669"/>
    <property type="project" value="UniProtKB-KW"/>
</dbReference>
<dbReference type="RefSeq" id="WP_028069253.1">
    <property type="nucleotide sequence ID" value="NZ_CP141191.1"/>
</dbReference>
<reference evidence="7 8" key="1">
    <citation type="submission" date="2019-05" db="EMBL/GenBank/DDBJ databases">
        <authorList>
            <consortium name="Pathogen Informatics"/>
        </authorList>
    </citation>
    <scope>NUCLEOTIDE SEQUENCE [LARGE SCALE GENOMIC DNA]</scope>
    <source>
        <strain evidence="7 8">NCTC11429</strain>
    </source>
</reference>
<name>A0A4U9UNE7_9SPHI</name>
<dbReference type="NCBIfam" id="TIGR02937">
    <property type="entry name" value="sigma70-ECF"/>
    <property type="match status" value="1"/>
</dbReference>
<dbReference type="AlphaFoldDB" id="A0A4U9UNE7"/>
<keyword evidence="2" id="KW-0805">Transcription regulation</keyword>
<keyword evidence="3" id="KW-0731">Sigma factor</keyword>
<dbReference type="GO" id="GO:0003677">
    <property type="term" value="F:DNA binding"/>
    <property type="evidence" value="ECO:0007669"/>
    <property type="project" value="InterPro"/>
</dbReference>
<feature type="domain" description="RNA polymerase sigma factor 70 region 4 type 2" evidence="6">
    <location>
        <begin position="112"/>
        <end position="161"/>
    </location>
</feature>
<dbReference type="InterPro" id="IPR013249">
    <property type="entry name" value="RNA_pol_sigma70_r4_t2"/>
</dbReference>
<dbReference type="CDD" id="cd06171">
    <property type="entry name" value="Sigma70_r4"/>
    <property type="match status" value="1"/>
</dbReference>
<dbReference type="STRING" id="1123265.GCA_000686625_01755"/>
<organism evidence="7 8">
    <name type="scientific">Sphingobacterium thalpophilum</name>
    <dbReference type="NCBI Taxonomy" id="259"/>
    <lineage>
        <taxon>Bacteria</taxon>
        <taxon>Pseudomonadati</taxon>
        <taxon>Bacteroidota</taxon>
        <taxon>Sphingobacteriia</taxon>
        <taxon>Sphingobacteriales</taxon>
        <taxon>Sphingobacteriaceae</taxon>
        <taxon>Sphingobacterium</taxon>
    </lineage>
</organism>
<dbReference type="GO" id="GO:0006352">
    <property type="term" value="P:DNA-templated transcription initiation"/>
    <property type="evidence" value="ECO:0007669"/>
    <property type="project" value="InterPro"/>
</dbReference>
<evidence type="ECO:0000259" key="6">
    <source>
        <dbReference type="Pfam" id="PF08281"/>
    </source>
</evidence>
<dbReference type="Pfam" id="PF08281">
    <property type="entry name" value="Sigma70_r4_2"/>
    <property type="match status" value="1"/>
</dbReference>
<evidence type="ECO:0000256" key="2">
    <source>
        <dbReference type="ARBA" id="ARBA00023015"/>
    </source>
</evidence>
<dbReference type="KEGG" id="stha:NCTC11429_01318"/>
<proteinExistence type="inferred from homology"/>
<keyword evidence="4" id="KW-0804">Transcription</keyword>
<dbReference type="Proteomes" id="UP000308196">
    <property type="component" value="Chromosome"/>
</dbReference>